<name>A0ABQ5JKU4_9LACO</name>
<dbReference type="PANTHER" id="PTHR32322">
    <property type="entry name" value="INNER MEMBRANE TRANSPORTER"/>
    <property type="match status" value="1"/>
</dbReference>
<gene>
    <name evidence="9" type="ORF">JCM31185_02780</name>
</gene>
<keyword evidence="5 7" id="KW-1133">Transmembrane helix</keyword>
<comment type="subcellular location">
    <subcellularLocation>
        <location evidence="1">Cell membrane</location>
        <topology evidence="1">Multi-pass membrane protein</topology>
    </subcellularLocation>
</comment>
<keyword evidence="6 7" id="KW-0472">Membrane</keyword>
<dbReference type="SUPFAM" id="SSF103481">
    <property type="entry name" value="Multidrug resistance efflux transporter EmrE"/>
    <property type="match status" value="2"/>
</dbReference>
<evidence type="ECO:0000313" key="9">
    <source>
        <dbReference type="EMBL" id="GKT04989.1"/>
    </source>
</evidence>
<feature type="transmembrane region" description="Helical" evidence="7">
    <location>
        <begin position="279"/>
        <end position="298"/>
    </location>
</feature>
<evidence type="ECO:0000256" key="3">
    <source>
        <dbReference type="ARBA" id="ARBA00022475"/>
    </source>
</evidence>
<evidence type="ECO:0000313" key="10">
    <source>
        <dbReference type="Proteomes" id="UP001628078"/>
    </source>
</evidence>
<evidence type="ECO:0000256" key="6">
    <source>
        <dbReference type="ARBA" id="ARBA00023136"/>
    </source>
</evidence>
<dbReference type="InterPro" id="IPR000620">
    <property type="entry name" value="EamA_dom"/>
</dbReference>
<keyword evidence="4 7" id="KW-0812">Transmembrane</keyword>
<evidence type="ECO:0000259" key="8">
    <source>
        <dbReference type="Pfam" id="PF00892"/>
    </source>
</evidence>
<keyword evidence="10" id="KW-1185">Reference proteome</keyword>
<feature type="domain" description="EamA" evidence="8">
    <location>
        <begin position="164"/>
        <end position="296"/>
    </location>
</feature>
<dbReference type="RefSeq" id="WP_407882255.1">
    <property type="nucleotide sequence ID" value="NZ_BQXO01000001.1"/>
</dbReference>
<accession>A0ABQ5JKU4</accession>
<feature type="transmembrane region" description="Helical" evidence="7">
    <location>
        <begin position="192"/>
        <end position="213"/>
    </location>
</feature>
<dbReference type="InterPro" id="IPR037185">
    <property type="entry name" value="EmrE-like"/>
</dbReference>
<feature type="transmembrane region" description="Helical" evidence="7">
    <location>
        <begin position="12"/>
        <end position="31"/>
    </location>
</feature>
<feature type="domain" description="EamA" evidence="8">
    <location>
        <begin position="11"/>
        <end position="150"/>
    </location>
</feature>
<feature type="transmembrane region" description="Helical" evidence="7">
    <location>
        <begin position="156"/>
        <end position="180"/>
    </location>
</feature>
<evidence type="ECO:0000256" key="4">
    <source>
        <dbReference type="ARBA" id="ARBA00022692"/>
    </source>
</evidence>
<proteinExistence type="inferred from homology"/>
<evidence type="ECO:0000256" key="5">
    <source>
        <dbReference type="ARBA" id="ARBA00022989"/>
    </source>
</evidence>
<dbReference type="Proteomes" id="UP001628078">
    <property type="component" value="Unassembled WGS sequence"/>
</dbReference>
<organism evidence="9 10">
    <name type="scientific">Furfurilactobacillus curtus</name>
    <dbReference type="NCBI Taxonomy" id="1746200"/>
    <lineage>
        <taxon>Bacteria</taxon>
        <taxon>Bacillati</taxon>
        <taxon>Bacillota</taxon>
        <taxon>Bacilli</taxon>
        <taxon>Lactobacillales</taxon>
        <taxon>Lactobacillaceae</taxon>
        <taxon>Furfurilactobacillus</taxon>
    </lineage>
</organism>
<dbReference type="EMBL" id="BQXO01000001">
    <property type="protein sequence ID" value="GKT04989.1"/>
    <property type="molecule type" value="Genomic_DNA"/>
</dbReference>
<keyword evidence="3" id="KW-1003">Cell membrane</keyword>
<protein>
    <submittedName>
        <fullName evidence="9">Peptide ABC transporter permease</fullName>
    </submittedName>
</protein>
<comment type="caution">
    <text evidence="9">The sequence shown here is derived from an EMBL/GenBank/DDBJ whole genome shotgun (WGS) entry which is preliminary data.</text>
</comment>
<feature type="transmembrane region" description="Helical" evidence="7">
    <location>
        <begin position="225"/>
        <end position="246"/>
    </location>
</feature>
<dbReference type="Pfam" id="PF00892">
    <property type="entry name" value="EamA"/>
    <property type="match status" value="2"/>
</dbReference>
<sequence>MVRKQKQQQTLGVILASTGALLWGVSGPISQFLFQHRQVSPEWLTGLKMLISGCLILLWVRRQQGRHVFDLWHHRRDAILMVIFSIVGMGAVQYIFFLTVRVASAPTATIMQTLGTVMIVLWGIFYHHDFPRPADVLAVSLALFGTWMLVTKGHLLHLAISPLALTFGLLLGLAGAVNTLLPASLLQRYDTLTVVGWSMLLGGLLFSVIHPFWVNVPQLSGLEWLGVGFIVIFGTGLAYMTFLGSLNFISPTAAGLLDAFEPLSATLLSVIFLKMSFNGAQIIGGALILSTVFILSLAKPKDPLTEDLDDTGN</sequence>
<evidence type="ECO:0000256" key="1">
    <source>
        <dbReference type="ARBA" id="ARBA00004651"/>
    </source>
</evidence>
<feature type="transmembrane region" description="Helical" evidence="7">
    <location>
        <begin position="80"/>
        <end position="103"/>
    </location>
</feature>
<feature type="transmembrane region" description="Helical" evidence="7">
    <location>
        <begin position="133"/>
        <end position="150"/>
    </location>
</feature>
<evidence type="ECO:0000256" key="2">
    <source>
        <dbReference type="ARBA" id="ARBA00007362"/>
    </source>
</evidence>
<feature type="transmembrane region" description="Helical" evidence="7">
    <location>
        <begin position="109"/>
        <end position="126"/>
    </location>
</feature>
<dbReference type="PANTHER" id="PTHR32322:SF18">
    <property type="entry name" value="S-ADENOSYLMETHIONINE_S-ADENOSYLHOMOCYSTEINE TRANSPORTER"/>
    <property type="match status" value="1"/>
</dbReference>
<reference evidence="9 10" key="1">
    <citation type="submission" date="2022-03" db="EMBL/GenBank/DDBJ databases">
        <title>Draft genome sequence of Furfurilactobacillus curtus JCM 31185.</title>
        <authorList>
            <person name="Suzuki S."/>
            <person name="Endo A."/>
            <person name="Kajikawa A."/>
        </authorList>
    </citation>
    <scope>NUCLEOTIDE SEQUENCE [LARGE SCALE GENOMIC DNA]</scope>
    <source>
        <strain evidence="9 10">JCM 31185</strain>
    </source>
</reference>
<comment type="similarity">
    <text evidence="2">Belongs to the EamA transporter family.</text>
</comment>
<evidence type="ECO:0000256" key="7">
    <source>
        <dbReference type="SAM" id="Phobius"/>
    </source>
</evidence>
<dbReference type="InterPro" id="IPR050638">
    <property type="entry name" value="AA-Vitamin_Transporters"/>
</dbReference>
<feature type="transmembrane region" description="Helical" evidence="7">
    <location>
        <begin position="43"/>
        <end position="60"/>
    </location>
</feature>